<keyword evidence="1" id="KW-0472">Membrane</keyword>
<dbReference type="InterPro" id="IPR012902">
    <property type="entry name" value="N_methyl_site"/>
</dbReference>
<evidence type="ECO:0000256" key="1">
    <source>
        <dbReference type="SAM" id="Phobius"/>
    </source>
</evidence>
<dbReference type="EMBL" id="CP157675">
    <property type="protein sequence ID" value="XBP69614.1"/>
    <property type="molecule type" value="Genomic_DNA"/>
</dbReference>
<keyword evidence="1" id="KW-1133">Transmembrane helix</keyword>
<dbReference type="InterPro" id="IPR045584">
    <property type="entry name" value="Pilin-like"/>
</dbReference>
<gene>
    <name evidence="2" type="ORF">ABLV49_17235</name>
</gene>
<dbReference type="RefSeq" id="WP_349278356.1">
    <property type="nucleotide sequence ID" value="NZ_CBCSCU010000006.1"/>
</dbReference>
<protein>
    <submittedName>
        <fullName evidence="2">Prepilin-type N-terminal cleavage/methylation domain-containing protein</fullName>
    </submittedName>
</protein>
<organism evidence="2">
    <name type="scientific">Polaromonas hydrogenivorans</name>
    <dbReference type="NCBI Taxonomy" id="335476"/>
    <lineage>
        <taxon>Bacteria</taxon>
        <taxon>Pseudomonadati</taxon>
        <taxon>Pseudomonadota</taxon>
        <taxon>Betaproteobacteria</taxon>
        <taxon>Burkholderiales</taxon>
        <taxon>Comamonadaceae</taxon>
        <taxon>Polaromonas</taxon>
    </lineage>
</organism>
<dbReference type="Pfam" id="PF07963">
    <property type="entry name" value="N_methyl"/>
    <property type="match status" value="1"/>
</dbReference>
<dbReference type="AlphaFoldDB" id="A0AAU7LPP7"/>
<feature type="transmembrane region" description="Helical" evidence="1">
    <location>
        <begin position="20"/>
        <end position="41"/>
    </location>
</feature>
<reference evidence="2" key="1">
    <citation type="submission" date="2024-05" db="EMBL/GenBank/DDBJ databases">
        <authorList>
            <person name="Bunk B."/>
            <person name="Swiderski J."/>
            <person name="Sproer C."/>
            <person name="Thiel V."/>
        </authorList>
    </citation>
    <scope>NUCLEOTIDE SEQUENCE</scope>
    <source>
        <strain evidence="2">DSM 17735</strain>
    </source>
</reference>
<keyword evidence="1" id="KW-0812">Transmembrane</keyword>
<dbReference type="SUPFAM" id="SSF54523">
    <property type="entry name" value="Pili subunits"/>
    <property type="match status" value="1"/>
</dbReference>
<sequence>MTARLLAASNVALFPARVRGFTLIELLVALAAMALMAGLSWRGLDGMVRAQSQIQQRADAVLTLQAGLTQWSADLDALMQLPQTQTLDWDGRGLRIVRRSTIQPGDGVLVVAWARRNVNGRDQWLRWQSPPQFSRSELQTAWARAAQWAQNPGDAEKRDEVRITPLEQWQIFYFRGNAWTNPLSSDNTSQPVPNTAPPVPADLALPDGVRLVLTLPAGEAINGIITRDWVRPALAGAKS</sequence>
<proteinExistence type="predicted"/>
<dbReference type="NCBIfam" id="TIGR02532">
    <property type="entry name" value="IV_pilin_GFxxxE"/>
    <property type="match status" value="1"/>
</dbReference>
<evidence type="ECO:0000313" key="2">
    <source>
        <dbReference type="EMBL" id="XBP69614.1"/>
    </source>
</evidence>
<accession>A0AAU7LPP7</accession>
<name>A0AAU7LPP7_9BURK</name>